<dbReference type="InterPro" id="IPR002486">
    <property type="entry name" value="Col_cuticle_N"/>
</dbReference>
<evidence type="ECO:0000256" key="2">
    <source>
        <dbReference type="SAM" id="MobiDB-lite"/>
    </source>
</evidence>
<gene>
    <name evidence="5" type="ORF">PENTCL1PPCAC_20384</name>
</gene>
<feature type="transmembrane region" description="Helical" evidence="3">
    <location>
        <begin position="28"/>
        <end position="52"/>
    </location>
</feature>
<feature type="compositionally biased region" description="Gly residues" evidence="2">
    <location>
        <begin position="218"/>
        <end position="227"/>
    </location>
</feature>
<keyword evidence="3" id="KW-0472">Membrane</keyword>
<protein>
    <recommendedName>
        <fullName evidence="4">Nematode cuticle collagen N-terminal domain-containing protein</fullName>
    </recommendedName>
</protein>
<feature type="compositionally biased region" description="Gly residues" evidence="2">
    <location>
        <begin position="291"/>
        <end position="301"/>
    </location>
</feature>
<feature type="compositionally biased region" description="Gly residues" evidence="2">
    <location>
        <begin position="197"/>
        <end position="207"/>
    </location>
</feature>
<sequence length="327" mass="33116">SFHCNCLIFCIFRREIQLPNRSMKEERLIVGIALCASALAVMACLITIPSLYSTINELHDEVVDTVGIFRVETDAVWTEMMNIQIMVTPPSAPRESPFESIFRQKRASRKQRGLPSWCQCEPTKPRCPPGPPGPAGTPGSPGPPGEPGPAGADNRDVYAPIVCPQRDAGCVKCPMGPPGPSGPSGPMGSPGPSGRPGESGSGGGMGRPGPPGPMGDAGRPGGSGRPGSPGQPGRDGTIGRGRPGAPGPAGDKGGPGRPGSDGRTGGAGRPGGMGAPGPAGNPGTQGEDGRPGGPGSGGMPGGDAAYCPCPRRSAVFVARSRFVQKRH</sequence>
<organism evidence="5 6">
    <name type="scientific">Pristionchus entomophagus</name>
    <dbReference type="NCBI Taxonomy" id="358040"/>
    <lineage>
        <taxon>Eukaryota</taxon>
        <taxon>Metazoa</taxon>
        <taxon>Ecdysozoa</taxon>
        <taxon>Nematoda</taxon>
        <taxon>Chromadorea</taxon>
        <taxon>Rhabditida</taxon>
        <taxon>Rhabditina</taxon>
        <taxon>Diplogasteromorpha</taxon>
        <taxon>Diplogasteroidea</taxon>
        <taxon>Neodiplogasteridae</taxon>
        <taxon>Pristionchus</taxon>
    </lineage>
</organism>
<feature type="region of interest" description="Disordered" evidence="2">
    <location>
        <begin position="174"/>
        <end position="302"/>
    </location>
</feature>
<feature type="non-terminal residue" evidence="5">
    <location>
        <position position="1"/>
    </location>
</feature>
<feature type="compositionally biased region" description="Gly residues" evidence="2">
    <location>
        <begin position="250"/>
        <end position="277"/>
    </location>
</feature>
<evidence type="ECO:0000256" key="1">
    <source>
        <dbReference type="ARBA" id="ARBA00022737"/>
    </source>
</evidence>
<dbReference type="Proteomes" id="UP001432027">
    <property type="component" value="Unassembled WGS sequence"/>
</dbReference>
<comment type="caution">
    <text evidence="5">The sequence shown here is derived from an EMBL/GenBank/DDBJ whole genome shotgun (WGS) entry which is preliminary data.</text>
</comment>
<feature type="compositionally biased region" description="Pro residues" evidence="2">
    <location>
        <begin position="125"/>
        <end position="147"/>
    </location>
</feature>
<dbReference type="PANTHER" id="PTHR24637:SF194">
    <property type="entry name" value="CUTICLE COLLAGEN 10-RELATED"/>
    <property type="match status" value="1"/>
</dbReference>
<evidence type="ECO:0000259" key="4">
    <source>
        <dbReference type="SMART" id="SM01088"/>
    </source>
</evidence>
<dbReference type="Gene3D" id="1.20.5.320">
    <property type="entry name" value="6-Phosphogluconate Dehydrogenase, domain 3"/>
    <property type="match status" value="1"/>
</dbReference>
<evidence type="ECO:0000313" key="6">
    <source>
        <dbReference type="Proteomes" id="UP001432027"/>
    </source>
</evidence>
<dbReference type="PANTHER" id="PTHR24637">
    <property type="entry name" value="COLLAGEN"/>
    <property type="match status" value="1"/>
</dbReference>
<keyword evidence="3" id="KW-1133">Transmembrane helix</keyword>
<evidence type="ECO:0000256" key="3">
    <source>
        <dbReference type="SAM" id="Phobius"/>
    </source>
</evidence>
<proteinExistence type="predicted"/>
<evidence type="ECO:0000313" key="5">
    <source>
        <dbReference type="EMBL" id="GMS98209.1"/>
    </source>
</evidence>
<keyword evidence="1" id="KW-0677">Repeat</keyword>
<feature type="compositionally biased region" description="Low complexity" evidence="2">
    <location>
        <begin position="184"/>
        <end position="196"/>
    </location>
</feature>
<dbReference type="EMBL" id="BTSX01000005">
    <property type="protein sequence ID" value="GMS98209.1"/>
    <property type="molecule type" value="Genomic_DNA"/>
</dbReference>
<name>A0AAV5TVC5_9BILA</name>
<dbReference type="GO" id="GO:0042302">
    <property type="term" value="F:structural constituent of cuticle"/>
    <property type="evidence" value="ECO:0007669"/>
    <property type="project" value="InterPro"/>
</dbReference>
<dbReference type="Pfam" id="PF01484">
    <property type="entry name" value="Col_cuticle_N"/>
    <property type="match status" value="1"/>
</dbReference>
<dbReference type="SMART" id="SM01088">
    <property type="entry name" value="Col_cuticle_N"/>
    <property type="match status" value="1"/>
</dbReference>
<feature type="region of interest" description="Disordered" evidence="2">
    <location>
        <begin position="103"/>
        <end position="156"/>
    </location>
</feature>
<keyword evidence="3" id="KW-0812">Transmembrane</keyword>
<dbReference type="AlphaFoldDB" id="A0AAV5TVC5"/>
<reference evidence="5" key="1">
    <citation type="submission" date="2023-10" db="EMBL/GenBank/DDBJ databases">
        <title>Genome assembly of Pristionchus species.</title>
        <authorList>
            <person name="Yoshida K."/>
            <person name="Sommer R.J."/>
        </authorList>
    </citation>
    <scope>NUCLEOTIDE SEQUENCE</scope>
    <source>
        <strain evidence="5">RS0144</strain>
    </source>
</reference>
<accession>A0AAV5TVC5</accession>
<keyword evidence="6" id="KW-1185">Reference proteome</keyword>
<feature type="compositionally biased region" description="Basic residues" evidence="2">
    <location>
        <begin position="103"/>
        <end position="112"/>
    </location>
</feature>
<feature type="domain" description="Nematode cuticle collagen N-terminal" evidence="4">
    <location>
        <begin position="28"/>
        <end position="80"/>
    </location>
</feature>